<dbReference type="EMBL" id="FNLM01000034">
    <property type="protein sequence ID" value="SDU65206.1"/>
    <property type="molecule type" value="Genomic_DNA"/>
</dbReference>
<name>A0A1H2KA31_9ACTN</name>
<evidence type="ECO:0000313" key="1">
    <source>
        <dbReference type="EMBL" id="SDU65206.1"/>
    </source>
</evidence>
<reference evidence="1 2" key="1">
    <citation type="submission" date="2016-10" db="EMBL/GenBank/DDBJ databases">
        <authorList>
            <person name="de Groot N.N."/>
        </authorList>
    </citation>
    <scope>NUCLEOTIDE SEQUENCE [LARGE SCALE GENOMIC DNA]</scope>
    <source>
        <strain evidence="1 2">DSM 44215</strain>
    </source>
</reference>
<dbReference type="STRING" id="158898.SAMN04488548_1342990"/>
<evidence type="ECO:0000313" key="2">
    <source>
        <dbReference type="Proteomes" id="UP000183180"/>
    </source>
</evidence>
<proteinExistence type="predicted"/>
<organism evidence="1 2">
    <name type="scientific">Gordonia westfalica</name>
    <dbReference type="NCBI Taxonomy" id="158898"/>
    <lineage>
        <taxon>Bacteria</taxon>
        <taxon>Bacillati</taxon>
        <taxon>Actinomycetota</taxon>
        <taxon>Actinomycetes</taxon>
        <taxon>Mycobacteriales</taxon>
        <taxon>Gordoniaceae</taxon>
        <taxon>Gordonia</taxon>
    </lineage>
</organism>
<protein>
    <submittedName>
        <fullName evidence="1">Uncharacterized protein</fullName>
    </submittedName>
</protein>
<dbReference type="AlphaFoldDB" id="A0A1H2KA31"/>
<dbReference type="Proteomes" id="UP000183180">
    <property type="component" value="Unassembled WGS sequence"/>
</dbReference>
<sequence>MIATRVILRGPKATLDELAAFVAEARHRGVAGDAAIQFRGATGLGAFAAFSVDVPATTDVPRDRGAGEAVAVTSDLARTVARELIDGPPPAMEEVADVLTGLADQLDGGQS</sequence>
<gene>
    <name evidence="1" type="ORF">SAMN04488548_1342990</name>
</gene>
<dbReference type="RefSeq" id="WP_139180057.1">
    <property type="nucleotide sequence ID" value="NZ_FNLM01000034.1"/>
</dbReference>
<accession>A0A1H2KA31</accession>